<organism evidence="1 2">
    <name type="scientific">Acidithiobacillus ferrivorans</name>
    <dbReference type="NCBI Taxonomy" id="160808"/>
    <lineage>
        <taxon>Bacteria</taxon>
        <taxon>Pseudomonadati</taxon>
        <taxon>Pseudomonadota</taxon>
        <taxon>Acidithiobacillia</taxon>
        <taxon>Acidithiobacillales</taxon>
        <taxon>Acidithiobacillaceae</taxon>
        <taxon>Acidithiobacillus</taxon>
    </lineage>
</organism>
<keyword evidence="2" id="KW-1185">Reference proteome</keyword>
<gene>
    <name evidence="1" type="ORF">AFERRI_50381</name>
</gene>
<reference evidence="1 2" key="1">
    <citation type="submission" date="2017-03" db="EMBL/GenBank/DDBJ databases">
        <authorList>
            <person name="Regsiter A."/>
            <person name="William W."/>
        </authorList>
    </citation>
    <scope>NUCLEOTIDE SEQUENCE [LARGE SCALE GENOMIC DNA]</scope>
    <source>
        <strain evidence="1">PRJEB5721</strain>
    </source>
</reference>
<proteinExistence type="predicted"/>
<accession>A0ABY1MTL9</accession>
<sequence>MIPIILTDVCIDVMYYSFKLHLLPANFDLQALAY</sequence>
<name>A0ABY1MTL9_9PROT</name>
<evidence type="ECO:0000313" key="1">
    <source>
        <dbReference type="EMBL" id="SMH67180.1"/>
    </source>
</evidence>
<dbReference type="Proteomes" id="UP000193925">
    <property type="component" value="Chromosome AFERRI"/>
</dbReference>
<evidence type="ECO:0000313" key="2">
    <source>
        <dbReference type="Proteomes" id="UP000193925"/>
    </source>
</evidence>
<protein>
    <submittedName>
        <fullName evidence="1">Uncharacterized protein</fullName>
    </submittedName>
</protein>
<dbReference type="EMBL" id="LT841305">
    <property type="protein sequence ID" value="SMH67180.1"/>
    <property type="molecule type" value="Genomic_DNA"/>
</dbReference>